<dbReference type="EMBL" id="MU003499">
    <property type="protein sequence ID" value="KAF2473740.1"/>
    <property type="molecule type" value="Genomic_DNA"/>
</dbReference>
<evidence type="ECO:0000313" key="2">
    <source>
        <dbReference type="Proteomes" id="UP000799755"/>
    </source>
</evidence>
<evidence type="ECO:0000313" key="1">
    <source>
        <dbReference type="EMBL" id="KAF2473740.1"/>
    </source>
</evidence>
<keyword evidence="2" id="KW-1185">Reference proteome</keyword>
<comment type="caution">
    <text evidence="1">The sequence shown here is derived from an EMBL/GenBank/DDBJ whole genome shotgun (WGS) entry which is preliminary data.</text>
</comment>
<dbReference type="Proteomes" id="UP000799755">
    <property type="component" value="Unassembled WGS sequence"/>
</dbReference>
<organism evidence="1 2">
    <name type="scientific">Lindgomyces ingoldianus</name>
    <dbReference type="NCBI Taxonomy" id="673940"/>
    <lineage>
        <taxon>Eukaryota</taxon>
        <taxon>Fungi</taxon>
        <taxon>Dikarya</taxon>
        <taxon>Ascomycota</taxon>
        <taxon>Pezizomycotina</taxon>
        <taxon>Dothideomycetes</taxon>
        <taxon>Pleosporomycetidae</taxon>
        <taxon>Pleosporales</taxon>
        <taxon>Lindgomycetaceae</taxon>
        <taxon>Lindgomyces</taxon>
    </lineage>
</organism>
<gene>
    <name evidence="1" type="ORF">BDR25DRAFT_341025</name>
</gene>
<proteinExistence type="predicted"/>
<sequence length="283" mass="31560">MEGWKFVNYSSLSPLVALSLTTERWGLEPLPGNLRASYGYLDDLRGRNDTSLSAWKFSYGCATTKNDLIYEIGGYSVASNYSTVSVSDQFCSKPQRCGQSTCINLIEGIGKTTAGPAKSNILKLSYGISALITILSGIIMGCFSSKVVEPDEQPRPVRPIDKVERTYNPPAKTQKSKDPYFVSAPPEADKAKEIAHCADLLRQMYSLDILIWTAEDNVGSERAEQARQMEKADALYNEIQRIVNGWRDVSLGYFSGDERKYVHEICTAMDKYGRRGYRGGVRR</sequence>
<reference evidence="1" key="1">
    <citation type="journal article" date="2020" name="Stud. Mycol.">
        <title>101 Dothideomycetes genomes: a test case for predicting lifestyles and emergence of pathogens.</title>
        <authorList>
            <person name="Haridas S."/>
            <person name="Albert R."/>
            <person name="Binder M."/>
            <person name="Bloem J."/>
            <person name="Labutti K."/>
            <person name="Salamov A."/>
            <person name="Andreopoulos B."/>
            <person name="Baker S."/>
            <person name="Barry K."/>
            <person name="Bills G."/>
            <person name="Bluhm B."/>
            <person name="Cannon C."/>
            <person name="Castanera R."/>
            <person name="Culley D."/>
            <person name="Daum C."/>
            <person name="Ezra D."/>
            <person name="Gonzalez J."/>
            <person name="Henrissat B."/>
            <person name="Kuo A."/>
            <person name="Liang C."/>
            <person name="Lipzen A."/>
            <person name="Lutzoni F."/>
            <person name="Magnuson J."/>
            <person name="Mondo S."/>
            <person name="Nolan M."/>
            <person name="Ohm R."/>
            <person name="Pangilinan J."/>
            <person name="Park H.-J."/>
            <person name="Ramirez L."/>
            <person name="Alfaro M."/>
            <person name="Sun H."/>
            <person name="Tritt A."/>
            <person name="Yoshinaga Y."/>
            <person name="Zwiers L.-H."/>
            <person name="Turgeon B."/>
            <person name="Goodwin S."/>
            <person name="Spatafora J."/>
            <person name="Crous P."/>
            <person name="Grigoriev I."/>
        </authorList>
    </citation>
    <scope>NUCLEOTIDE SEQUENCE</scope>
    <source>
        <strain evidence="1">ATCC 200398</strain>
    </source>
</reference>
<accession>A0ACB6R4N5</accession>
<protein>
    <submittedName>
        <fullName evidence="1">Uncharacterized protein</fullName>
    </submittedName>
</protein>
<name>A0ACB6R4N5_9PLEO</name>